<comment type="caution">
    <text evidence="1">The sequence shown here is derived from an EMBL/GenBank/DDBJ whole genome shotgun (WGS) entry which is preliminary data.</text>
</comment>
<protein>
    <submittedName>
        <fullName evidence="1">Carboxypeptidase-like regulatory domain-containing protein</fullName>
    </submittedName>
</protein>
<name>A0ABU7I631_9SPHI</name>
<dbReference type="Pfam" id="PF13715">
    <property type="entry name" value="CarbopepD_reg_2"/>
    <property type="match status" value="1"/>
</dbReference>
<dbReference type="InterPro" id="IPR008969">
    <property type="entry name" value="CarboxyPept-like_regulatory"/>
</dbReference>
<proteinExistence type="predicted"/>
<dbReference type="RefSeq" id="WP_330107287.1">
    <property type="nucleotide sequence ID" value="NZ_JAZDQT010000001.1"/>
</dbReference>
<keyword evidence="2" id="KW-1185">Reference proteome</keyword>
<dbReference type="Gene3D" id="2.60.40.1120">
    <property type="entry name" value="Carboxypeptidase-like, regulatory domain"/>
    <property type="match status" value="1"/>
</dbReference>
<evidence type="ECO:0000313" key="1">
    <source>
        <dbReference type="EMBL" id="MEE1944928.1"/>
    </source>
</evidence>
<reference evidence="1 2" key="1">
    <citation type="submission" date="2024-01" db="EMBL/GenBank/DDBJ databases">
        <title>Pedobacter sp. nov., isolated from fresh soil.</title>
        <authorList>
            <person name="Le N.T.T."/>
        </authorList>
    </citation>
    <scope>NUCLEOTIDE SEQUENCE [LARGE SCALE GENOMIC DNA]</scope>
    <source>
        <strain evidence="1 2">KR3-3</strain>
    </source>
</reference>
<dbReference type="EMBL" id="JAZDQT010000001">
    <property type="protein sequence ID" value="MEE1944928.1"/>
    <property type="molecule type" value="Genomic_DNA"/>
</dbReference>
<gene>
    <name evidence="1" type="ORF">VRU48_07415</name>
</gene>
<dbReference type="SUPFAM" id="SSF49464">
    <property type="entry name" value="Carboxypeptidase regulatory domain-like"/>
    <property type="match status" value="1"/>
</dbReference>
<sequence length="248" mass="27854">MQQLRISIPKPCTQNWADLSPAEKGRYCSSCQKEVIDFRGWTADELQDWFANSNGRVCGRLSQKQLDYFKPKEVRHEGWSFSAKVLLASSLALLTSSKVYSNTFAKSDSAIHQNTNEKGSKIKEEAKPSDSLIIIKGIITAKEDKLPLPDVSIFLKNSSVSGSTGDNGRFTLQVKATPGQKLLLEFKCLGYATKELEITPESVAQELELEMAFSDEGLTMGAVVVSYRRYPLHKRIWNFIKSPFVKHR</sequence>
<dbReference type="Proteomes" id="UP001336835">
    <property type="component" value="Unassembled WGS sequence"/>
</dbReference>
<accession>A0ABU7I631</accession>
<organism evidence="1 2">
    <name type="scientific">Pedobacter albus</name>
    <dbReference type="NCBI Taxonomy" id="3113905"/>
    <lineage>
        <taxon>Bacteria</taxon>
        <taxon>Pseudomonadati</taxon>
        <taxon>Bacteroidota</taxon>
        <taxon>Sphingobacteriia</taxon>
        <taxon>Sphingobacteriales</taxon>
        <taxon>Sphingobacteriaceae</taxon>
        <taxon>Pedobacter</taxon>
    </lineage>
</organism>
<evidence type="ECO:0000313" key="2">
    <source>
        <dbReference type="Proteomes" id="UP001336835"/>
    </source>
</evidence>